<feature type="domain" description="Protein kinase" evidence="4">
    <location>
        <begin position="196"/>
        <end position="467"/>
    </location>
</feature>
<dbReference type="InterPro" id="IPR000198">
    <property type="entry name" value="RhoGAP_dom"/>
</dbReference>
<dbReference type="EMBL" id="LODT01000029">
    <property type="protein sequence ID" value="KYQ92525.1"/>
    <property type="molecule type" value="Genomic_DNA"/>
</dbReference>
<dbReference type="SUPFAM" id="SSF56112">
    <property type="entry name" value="Protein kinase-like (PK-like)"/>
    <property type="match status" value="1"/>
</dbReference>
<evidence type="ECO:0000313" key="7">
    <source>
        <dbReference type="Proteomes" id="UP000076078"/>
    </source>
</evidence>
<dbReference type="STRING" id="361077.A0A151ZF19"/>
<protein>
    <recommendedName>
        <fullName evidence="8">Protein kinase domain-containing protein</fullName>
    </recommendedName>
</protein>
<reference evidence="6 7" key="1">
    <citation type="submission" date="2015-12" db="EMBL/GenBank/DDBJ databases">
        <title>Dictyostelia acquired genes for synthesis and detection of signals that induce cell-type specialization by lateral gene transfer from prokaryotes.</title>
        <authorList>
            <person name="Gloeckner G."/>
            <person name="Schaap P."/>
        </authorList>
    </citation>
    <scope>NUCLEOTIDE SEQUENCE [LARGE SCALE GENOMIC DNA]</scope>
    <source>
        <strain evidence="6 7">TK</strain>
    </source>
</reference>
<evidence type="ECO:0000313" key="6">
    <source>
        <dbReference type="EMBL" id="KYQ92525.1"/>
    </source>
</evidence>
<gene>
    <name evidence="6" type="ORF">DLAC_06516</name>
</gene>
<organism evidence="6 7">
    <name type="scientific">Tieghemostelium lacteum</name>
    <name type="common">Slime mold</name>
    <name type="synonym">Dictyostelium lacteum</name>
    <dbReference type="NCBI Taxonomy" id="361077"/>
    <lineage>
        <taxon>Eukaryota</taxon>
        <taxon>Amoebozoa</taxon>
        <taxon>Evosea</taxon>
        <taxon>Eumycetozoa</taxon>
        <taxon>Dictyostelia</taxon>
        <taxon>Dictyosteliales</taxon>
        <taxon>Raperosteliaceae</taxon>
        <taxon>Tieghemostelium</taxon>
    </lineage>
</organism>
<accession>A0A151ZF19</accession>
<dbReference type="GO" id="GO:0005524">
    <property type="term" value="F:ATP binding"/>
    <property type="evidence" value="ECO:0007669"/>
    <property type="project" value="UniProtKB-KW"/>
</dbReference>
<dbReference type="PROSITE" id="PS50011">
    <property type="entry name" value="PROTEIN_KINASE_DOM"/>
    <property type="match status" value="1"/>
</dbReference>
<feature type="region of interest" description="Disordered" evidence="3">
    <location>
        <begin position="868"/>
        <end position="891"/>
    </location>
</feature>
<dbReference type="Gene3D" id="1.10.510.10">
    <property type="entry name" value="Transferase(Phosphotransferase) domain 1"/>
    <property type="match status" value="1"/>
</dbReference>
<keyword evidence="1" id="KW-0547">Nucleotide-binding</keyword>
<feature type="region of interest" description="Disordered" evidence="3">
    <location>
        <begin position="19"/>
        <end position="72"/>
    </location>
</feature>
<feature type="region of interest" description="Disordered" evidence="3">
    <location>
        <begin position="749"/>
        <end position="815"/>
    </location>
</feature>
<dbReference type="CDD" id="cd00159">
    <property type="entry name" value="RhoGAP"/>
    <property type="match status" value="1"/>
</dbReference>
<evidence type="ECO:0000256" key="1">
    <source>
        <dbReference type="ARBA" id="ARBA00022741"/>
    </source>
</evidence>
<dbReference type="SUPFAM" id="SSF48350">
    <property type="entry name" value="GTPase activation domain, GAP"/>
    <property type="match status" value="1"/>
</dbReference>
<dbReference type="InterPro" id="IPR011009">
    <property type="entry name" value="Kinase-like_dom_sf"/>
</dbReference>
<dbReference type="FunCoup" id="A0A151ZF19">
    <property type="interactions" value="599"/>
</dbReference>
<sequence length="1085" mass="120974">MDINTQEDDQELQEIEQKVDDYFGGADSGELENNNSTSYDDMLEDDQVASGLVSPNKSPNKSPSNSTDDLLNTDVLAAASKFKEGQSVNSMKKNRRNFRMNVGPQLFESQESQPQQEISTPTITVGGQQPFLSPTPKTATSSGGTPPKSPGIALQFTSPSTSSKVPLYQTSPYKSSALFPNSGKVDDSSPQTIGKYQLLHHIGQGYFGNTYTGVPPDSSEYVSIKLIDKDRVNPLTLNILKNDFQVLKTLKSNNNNNNGIGKDGIVNYINLITDQTGIGVVQEFVDNGSLFDNYKRTGCFSEMLLCKYVVQILESLNFIHANGVIHRNLKANNVLLAKGGKCKISDFALGCSSMNPDPTLRYSLLAQPYWMAPEILSMKSFNSKVDSWGLGCLILECLTGQPPYFDITEPMQALVEIINFDKPVPMPSQSSSGVPLSRDLINFLSCCLKKNPMERMSSLDLIKHAWITTGQSQLAVNSEVGNRRSEQLISLDLLALSEKNEKEISEMTLISPIAVDLMKFQYQNYHSLEGFDQKPKEEQIKILKLMIDHNQTVGNNLKYQMQDSQQEQQKLYDLCQNMKAKIQEILDQNKTGARISAHSNMLLKRTNQMASDLVRKNENLHVNIKRLEDYFINKDECAKKLANVVYRHKISFESLLNPTLATNVHYQIGSKVWKKGQEKKGLATLKDNFLFFFKNEKSSVPSDVVYINDRKNLSTQIINQDSKKKAYILCIGTTIYENSLIEQTIMDDSNEQSSNDVTSQTNSNSNSNNSSNSGSDSGPSQGNTLSNSNSNPNISQSINSGISTGGTSSSSQVPAMPTFNSMSSIPTTTVWCLMAFDNLKSMENWLGLLETAVPWYDKKTNEITKIFEKKHQKQKSGDISDKKEGSGGSWKKESGGVIKFQGVFGLKIDDLMARESVGAELPYFLTKMLKFLEMHLNEEGLLRISGSSTEIQELKTSIHKGESVDYTSRDPHAVTGILKLFLRELPEPIISSESLRVYSNEIISNQRLSEKDKCKEVISILSQLPKPPCYLLKHIINFAKRVIEHQDQNKMGLANVTTCFAPSLRIAPGLFTFLIQHYDQCFLKN</sequence>
<feature type="region of interest" description="Disordered" evidence="3">
    <location>
        <begin position="108"/>
        <end position="161"/>
    </location>
</feature>
<proteinExistence type="predicted"/>
<dbReference type="SMART" id="SM00324">
    <property type="entry name" value="RhoGAP"/>
    <property type="match status" value="1"/>
</dbReference>
<dbReference type="InterPro" id="IPR050629">
    <property type="entry name" value="STE20/SPS1-PAK"/>
</dbReference>
<keyword evidence="7" id="KW-1185">Reference proteome</keyword>
<name>A0A151ZF19_TIELA</name>
<keyword evidence="2" id="KW-0067">ATP-binding</keyword>
<feature type="compositionally biased region" description="Low complexity" evidence="3">
    <location>
        <begin position="54"/>
        <end position="66"/>
    </location>
</feature>
<dbReference type="InterPro" id="IPR008936">
    <property type="entry name" value="Rho_GTPase_activation_prot"/>
</dbReference>
<dbReference type="PROSITE" id="PS50238">
    <property type="entry name" value="RHOGAP"/>
    <property type="match status" value="1"/>
</dbReference>
<dbReference type="PANTHER" id="PTHR48012">
    <property type="entry name" value="STERILE20-LIKE KINASE, ISOFORM B-RELATED"/>
    <property type="match status" value="1"/>
</dbReference>
<dbReference type="GO" id="GO:0004674">
    <property type="term" value="F:protein serine/threonine kinase activity"/>
    <property type="evidence" value="ECO:0007669"/>
    <property type="project" value="TreeGrafter"/>
</dbReference>
<evidence type="ECO:0000256" key="3">
    <source>
        <dbReference type="SAM" id="MobiDB-lite"/>
    </source>
</evidence>
<evidence type="ECO:0008006" key="8">
    <source>
        <dbReference type="Google" id="ProtNLM"/>
    </source>
</evidence>
<evidence type="ECO:0000259" key="5">
    <source>
        <dbReference type="PROSITE" id="PS50238"/>
    </source>
</evidence>
<dbReference type="AlphaFoldDB" id="A0A151ZF19"/>
<dbReference type="PANTHER" id="PTHR48012:SF26">
    <property type="entry name" value="SERINE_THREONINE-PROTEIN KINASE DDB_G0283821-RELATED"/>
    <property type="match status" value="1"/>
</dbReference>
<evidence type="ECO:0000256" key="2">
    <source>
        <dbReference type="ARBA" id="ARBA00022840"/>
    </source>
</evidence>
<dbReference type="Pfam" id="PF00069">
    <property type="entry name" value="Pkinase"/>
    <property type="match status" value="1"/>
</dbReference>
<comment type="caution">
    <text evidence="6">The sequence shown here is derived from an EMBL/GenBank/DDBJ whole genome shotgun (WGS) entry which is preliminary data.</text>
</comment>
<feature type="compositionally biased region" description="Polar residues" evidence="3">
    <location>
        <begin position="122"/>
        <end position="144"/>
    </location>
</feature>
<dbReference type="Pfam" id="PF00620">
    <property type="entry name" value="RhoGAP"/>
    <property type="match status" value="1"/>
</dbReference>
<dbReference type="InParanoid" id="A0A151ZF19"/>
<dbReference type="OrthoDB" id="17803at2759"/>
<feature type="domain" description="Rho-GAP" evidence="5">
    <location>
        <begin position="906"/>
        <end position="1085"/>
    </location>
</feature>
<feature type="compositionally biased region" description="Low complexity" evidence="3">
    <location>
        <begin position="752"/>
        <end position="811"/>
    </location>
</feature>
<dbReference type="GO" id="GO:0007165">
    <property type="term" value="P:signal transduction"/>
    <property type="evidence" value="ECO:0007669"/>
    <property type="project" value="InterPro"/>
</dbReference>
<feature type="compositionally biased region" description="Low complexity" evidence="3">
    <location>
        <begin position="108"/>
        <end position="121"/>
    </location>
</feature>
<dbReference type="InterPro" id="IPR000719">
    <property type="entry name" value="Prot_kinase_dom"/>
</dbReference>
<dbReference type="GO" id="GO:0005737">
    <property type="term" value="C:cytoplasm"/>
    <property type="evidence" value="ECO:0007669"/>
    <property type="project" value="TreeGrafter"/>
</dbReference>
<dbReference type="OMA" id="KDDCAKK"/>
<evidence type="ECO:0000259" key="4">
    <source>
        <dbReference type="PROSITE" id="PS50011"/>
    </source>
</evidence>
<dbReference type="Proteomes" id="UP000076078">
    <property type="component" value="Unassembled WGS sequence"/>
</dbReference>
<dbReference type="Gene3D" id="1.10.555.10">
    <property type="entry name" value="Rho GTPase activation protein"/>
    <property type="match status" value="1"/>
</dbReference>